<keyword evidence="2" id="KW-0378">Hydrolase</keyword>
<sequence length="461" mass="50249">MAVASKPVLPSSNKDYAPLDAEPDRRKALKLTPGRLVFLCVFLALVPLGALHKPLAHHYRRVSDHVCKRHMLVEQRAWMILAGTPLIDGHVDFAETLRESYVNLIDNSEWARSFENGTLRGQVDLARLRAGQSGGAFWSVYAPCPTKDDDFSDENLAASVQYTLDQIDVTARAFDAYPDDFAMRLDSSDAVDAFEAGKLISPLGIEGLHQIGNSAANLRLFHDLGVRYATLTHNCHNKFADAALVGDPPRKAEPHWGGVSPLGRKLVDEMNRIGMIVDLSHVSEDTMVDVLGGRDDWHGSKAPVIFSHSSAWSICPHPRNVKDHVLQLVQERNSLVMVNVNPGFISCVDVGDGSGLPKEDRENATMDQVVKHITHIGNLIGYDHVGIGTDFDGITEVPTDFEDVAKYPDLVAALLRAGVSDSDAAKVVGGNVLRVWKDVDAVSAKMKAEGAPVMEDTVKGS</sequence>
<keyword evidence="2" id="KW-0862">Zinc</keyword>
<comment type="cofactor">
    <cofactor evidence="2">
        <name>Zn(2+)</name>
        <dbReference type="ChEBI" id="CHEBI:29105"/>
    </cofactor>
</comment>
<dbReference type="GO" id="GO:0070573">
    <property type="term" value="F:metallodipeptidase activity"/>
    <property type="evidence" value="ECO:0007669"/>
    <property type="project" value="InterPro"/>
</dbReference>
<dbReference type="GO" id="GO:0046872">
    <property type="term" value="F:metal ion binding"/>
    <property type="evidence" value="ECO:0007669"/>
    <property type="project" value="UniProtKB-UniRule"/>
</dbReference>
<dbReference type="GO" id="GO:0006508">
    <property type="term" value="P:proteolysis"/>
    <property type="evidence" value="ECO:0007669"/>
    <property type="project" value="UniProtKB-KW"/>
</dbReference>
<keyword evidence="1 2" id="KW-0224">Dipeptidase</keyword>
<dbReference type="STRING" id="45235.A0A2K3QN20"/>
<gene>
    <name evidence="3" type="ORF">TCAP_01148</name>
</gene>
<comment type="caution">
    <text evidence="3">The sequence shown here is derived from an EMBL/GenBank/DDBJ whole genome shotgun (WGS) entry which is preliminary data.</text>
</comment>
<keyword evidence="2" id="KW-0482">Metalloprotease</keyword>
<keyword evidence="2" id="KW-0645">Protease</keyword>
<dbReference type="PANTHER" id="PTHR10443:SF12">
    <property type="entry name" value="DIPEPTIDASE"/>
    <property type="match status" value="1"/>
</dbReference>
<keyword evidence="2" id="KW-0479">Metal-binding</keyword>
<dbReference type="Gene3D" id="3.20.20.140">
    <property type="entry name" value="Metal-dependent hydrolases"/>
    <property type="match status" value="1"/>
</dbReference>
<dbReference type="Pfam" id="PF01244">
    <property type="entry name" value="Peptidase_M19"/>
    <property type="match status" value="1"/>
</dbReference>
<dbReference type="AlphaFoldDB" id="A0A2K3QN20"/>
<evidence type="ECO:0000256" key="2">
    <source>
        <dbReference type="RuleBase" id="RU341113"/>
    </source>
</evidence>
<dbReference type="InterPro" id="IPR032466">
    <property type="entry name" value="Metal_Hydrolase"/>
</dbReference>
<dbReference type="PANTHER" id="PTHR10443">
    <property type="entry name" value="MICROSOMAL DIPEPTIDASE"/>
    <property type="match status" value="1"/>
</dbReference>
<dbReference type="OrthoDB" id="445695at2759"/>
<dbReference type="Proteomes" id="UP000236621">
    <property type="component" value="Unassembled WGS sequence"/>
</dbReference>
<evidence type="ECO:0000313" key="3">
    <source>
        <dbReference type="EMBL" id="PNY28931.1"/>
    </source>
</evidence>
<dbReference type="SUPFAM" id="SSF51556">
    <property type="entry name" value="Metallo-dependent hydrolases"/>
    <property type="match status" value="1"/>
</dbReference>
<dbReference type="InterPro" id="IPR008257">
    <property type="entry name" value="Pept_M19"/>
</dbReference>
<proteinExistence type="inferred from homology"/>
<dbReference type="CDD" id="cd01301">
    <property type="entry name" value="rDP_like"/>
    <property type="match status" value="1"/>
</dbReference>
<keyword evidence="4" id="KW-1185">Reference proteome</keyword>
<dbReference type="EMBL" id="NRSZ01000187">
    <property type="protein sequence ID" value="PNY28931.1"/>
    <property type="molecule type" value="Genomic_DNA"/>
</dbReference>
<accession>A0A2K3QN20</accession>
<evidence type="ECO:0000256" key="1">
    <source>
        <dbReference type="ARBA" id="ARBA00022997"/>
    </source>
</evidence>
<comment type="catalytic activity">
    <reaction evidence="2">
        <text>an L-aminoacyl-L-amino acid + H2O = 2 an L-alpha-amino acid</text>
        <dbReference type="Rhea" id="RHEA:48940"/>
        <dbReference type="ChEBI" id="CHEBI:15377"/>
        <dbReference type="ChEBI" id="CHEBI:59869"/>
        <dbReference type="ChEBI" id="CHEBI:77460"/>
        <dbReference type="EC" id="3.4.13.19"/>
    </reaction>
</comment>
<protein>
    <recommendedName>
        <fullName evidence="2">Dipeptidase</fullName>
        <ecNumber evidence="2">3.4.13.19</ecNumber>
    </recommendedName>
</protein>
<organism evidence="3 4">
    <name type="scientific">Tolypocladium capitatum</name>
    <dbReference type="NCBI Taxonomy" id="45235"/>
    <lineage>
        <taxon>Eukaryota</taxon>
        <taxon>Fungi</taxon>
        <taxon>Dikarya</taxon>
        <taxon>Ascomycota</taxon>
        <taxon>Pezizomycotina</taxon>
        <taxon>Sordariomycetes</taxon>
        <taxon>Hypocreomycetidae</taxon>
        <taxon>Hypocreales</taxon>
        <taxon>Ophiocordycipitaceae</taxon>
        <taxon>Tolypocladium</taxon>
    </lineage>
</organism>
<name>A0A2K3QN20_9HYPO</name>
<dbReference type="EC" id="3.4.13.19" evidence="2"/>
<dbReference type="PROSITE" id="PS51365">
    <property type="entry name" value="RENAL_DIPEPTIDASE_2"/>
    <property type="match status" value="1"/>
</dbReference>
<reference evidence="3 4" key="1">
    <citation type="submission" date="2017-08" db="EMBL/GenBank/DDBJ databases">
        <title>Harnessing the power of phylogenomics to disentangle the directionality and signatures of interkingdom host jumping in the parasitic fungal genus Tolypocladium.</title>
        <authorList>
            <person name="Quandt C.A."/>
            <person name="Patterson W."/>
            <person name="Spatafora J.W."/>
        </authorList>
    </citation>
    <scope>NUCLEOTIDE SEQUENCE [LARGE SCALE GENOMIC DNA]</scope>
    <source>
        <strain evidence="3 4">CBS 113982</strain>
    </source>
</reference>
<comment type="similarity">
    <text evidence="2">Belongs to the metallo-dependent hydrolases superfamily. Peptidase M19 family.</text>
</comment>
<evidence type="ECO:0000313" key="4">
    <source>
        <dbReference type="Proteomes" id="UP000236621"/>
    </source>
</evidence>